<reference evidence="10 11" key="1">
    <citation type="submission" date="2013-08" db="EMBL/GenBank/DDBJ databases">
        <title>The genome sequence of Skermanella stibiiresistens.</title>
        <authorList>
            <person name="Zhu W."/>
            <person name="Wang G."/>
        </authorList>
    </citation>
    <scope>NUCLEOTIDE SEQUENCE [LARGE SCALE GENOMIC DNA]</scope>
    <source>
        <strain evidence="10 11">SB22</strain>
    </source>
</reference>
<proteinExistence type="inferred from homology"/>
<dbReference type="InterPro" id="IPR003362">
    <property type="entry name" value="Bact_transf"/>
</dbReference>
<evidence type="ECO:0000313" key="11">
    <source>
        <dbReference type="Proteomes" id="UP000019486"/>
    </source>
</evidence>
<dbReference type="STRING" id="1385369.N825_21850"/>
<accession>W9H025</accession>
<organism evidence="10 11">
    <name type="scientific">Skermanella stibiiresistens SB22</name>
    <dbReference type="NCBI Taxonomy" id="1385369"/>
    <lineage>
        <taxon>Bacteria</taxon>
        <taxon>Pseudomonadati</taxon>
        <taxon>Pseudomonadota</taxon>
        <taxon>Alphaproteobacteria</taxon>
        <taxon>Rhodospirillales</taxon>
        <taxon>Azospirillaceae</taxon>
        <taxon>Skermanella</taxon>
    </lineage>
</organism>
<comment type="subcellular location">
    <subcellularLocation>
        <location evidence="1">Cell membrane</location>
    </subcellularLocation>
</comment>
<evidence type="ECO:0000256" key="1">
    <source>
        <dbReference type="ARBA" id="ARBA00004236"/>
    </source>
</evidence>
<evidence type="ECO:0000313" key="10">
    <source>
        <dbReference type="EMBL" id="EWY37093.1"/>
    </source>
</evidence>
<evidence type="ECO:0000256" key="3">
    <source>
        <dbReference type="ARBA" id="ARBA00022475"/>
    </source>
</evidence>
<gene>
    <name evidence="10" type="ORF">N825_21850</name>
</gene>
<keyword evidence="5" id="KW-0812">Transmembrane</keyword>
<dbReference type="EMBL" id="AVFL01000031">
    <property type="protein sequence ID" value="EWY37093.1"/>
    <property type="molecule type" value="Genomic_DNA"/>
</dbReference>
<keyword evidence="8" id="KW-0270">Exopolysaccharide synthesis</keyword>
<evidence type="ECO:0000256" key="7">
    <source>
        <dbReference type="ARBA" id="ARBA00023136"/>
    </source>
</evidence>
<keyword evidence="6" id="KW-1133">Transmembrane helix</keyword>
<comment type="caution">
    <text evidence="10">The sequence shown here is derived from an EMBL/GenBank/DDBJ whole genome shotgun (WGS) entry which is preliminary data.</text>
</comment>
<name>W9H025_9PROT</name>
<dbReference type="Pfam" id="PF02397">
    <property type="entry name" value="Bac_transf"/>
    <property type="match status" value="1"/>
</dbReference>
<keyword evidence="4" id="KW-0808">Transferase</keyword>
<evidence type="ECO:0000256" key="2">
    <source>
        <dbReference type="ARBA" id="ARBA00006464"/>
    </source>
</evidence>
<evidence type="ECO:0000259" key="9">
    <source>
        <dbReference type="Pfam" id="PF02397"/>
    </source>
</evidence>
<protein>
    <recommendedName>
        <fullName evidence="9">Bacterial sugar transferase domain-containing protein</fullName>
    </recommendedName>
</protein>
<dbReference type="Proteomes" id="UP000019486">
    <property type="component" value="Unassembled WGS sequence"/>
</dbReference>
<keyword evidence="3" id="KW-1003">Cell membrane</keyword>
<feature type="domain" description="Bacterial sugar transferase" evidence="9">
    <location>
        <begin position="2"/>
        <end position="181"/>
    </location>
</feature>
<sequence length="187" mass="21532">MLLIFLLPLMLLLAVCLVASGLKPIFVHRRISSTSMSFPCLKFRTMRNNADEILKRHLADHPQAMEEWRRTGKLRNDPRVGPLGKFMRRTSLDELPQLLNVFLGQMSMVGPRPITKPELKEYGACIHFYYRCRPGLTGHWQVNGRSNLGYEERVILDVAYATQWSIKNDLLIILKTFRVLLSCVGAY</sequence>
<evidence type="ECO:0000256" key="5">
    <source>
        <dbReference type="ARBA" id="ARBA00022692"/>
    </source>
</evidence>
<dbReference type="AlphaFoldDB" id="W9H025"/>
<keyword evidence="7" id="KW-0472">Membrane</keyword>
<dbReference type="PANTHER" id="PTHR30576">
    <property type="entry name" value="COLANIC BIOSYNTHESIS UDP-GLUCOSE LIPID CARRIER TRANSFERASE"/>
    <property type="match status" value="1"/>
</dbReference>
<evidence type="ECO:0000256" key="8">
    <source>
        <dbReference type="ARBA" id="ARBA00023169"/>
    </source>
</evidence>
<dbReference type="GO" id="GO:0000271">
    <property type="term" value="P:polysaccharide biosynthetic process"/>
    <property type="evidence" value="ECO:0007669"/>
    <property type="project" value="UniProtKB-KW"/>
</dbReference>
<dbReference type="GO" id="GO:0016780">
    <property type="term" value="F:phosphotransferase activity, for other substituted phosphate groups"/>
    <property type="evidence" value="ECO:0007669"/>
    <property type="project" value="TreeGrafter"/>
</dbReference>
<dbReference type="GO" id="GO:0005886">
    <property type="term" value="C:plasma membrane"/>
    <property type="evidence" value="ECO:0007669"/>
    <property type="project" value="UniProtKB-SubCell"/>
</dbReference>
<dbReference type="PANTHER" id="PTHR30576:SF4">
    <property type="entry name" value="UNDECAPRENYL-PHOSPHATE GALACTOSE PHOSPHOTRANSFERASE"/>
    <property type="match status" value="1"/>
</dbReference>
<evidence type="ECO:0000256" key="4">
    <source>
        <dbReference type="ARBA" id="ARBA00022679"/>
    </source>
</evidence>
<evidence type="ECO:0000256" key="6">
    <source>
        <dbReference type="ARBA" id="ARBA00022989"/>
    </source>
</evidence>
<comment type="similarity">
    <text evidence="2">Belongs to the bacterial sugar transferase family.</text>
</comment>
<keyword evidence="11" id="KW-1185">Reference proteome</keyword>